<keyword evidence="1" id="KW-0813">Transport</keyword>
<evidence type="ECO:0000256" key="1">
    <source>
        <dbReference type="ARBA" id="ARBA00022448"/>
    </source>
</evidence>
<dbReference type="STRING" id="1612308.SAMN05444581_101455"/>
<accession>A0A1I3W9H7</accession>
<sequence length="131" mass="13644">MSLKLACMAATAAWIASAAGAFAADVAAGEAIFNQKCKVCHAIGEGAKNFVGPELNGLIGRKTGAVEGYSYSDANKNSGITWDETNLNEYLANPKSKVPGTKMIFAGLPKDSDRENLVAFLAQFGPTGAKK</sequence>
<evidence type="ECO:0000256" key="3">
    <source>
        <dbReference type="ARBA" id="ARBA00022723"/>
    </source>
</evidence>
<feature type="chain" id="PRO_5011572554" evidence="7">
    <location>
        <begin position="24"/>
        <end position="131"/>
    </location>
</feature>
<dbReference type="RefSeq" id="WP_091677537.1">
    <property type="nucleotide sequence ID" value="NZ_FOSN01000001.1"/>
</dbReference>
<dbReference type="SUPFAM" id="SSF46626">
    <property type="entry name" value="Cytochrome c"/>
    <property type="match status" value="1"/>
</dbReference>
<organism evidence="9 10">
    <name type="scientific">Methylocapsa palsarum</name>
    <dbReference type="NCBI Taxonomy" id="1612308"/>
    <lineage>
        <taxon>Bacteria</taxon>
        <taxon>Pseudomonadati</taxon>
        <taxon>Pseudomonadota</taxon>
        <taxon>Alphaproteobacteria</taxon>
        <taxon>Hyphomicrobiales</taxon>
        <taxon>Beijerinckiaceae</taxon>
        <taxon>Methylocapsa</taxon>
    </lineage>
</organism>
<proteinExistence type="predicted"/>
<keyword evidence="5 6" id="KW-0408">Iron</keyword>
<dbReference type="GO" id="GO:0020037">
    <property type="term" value="F:heme binding"/>
    <property type="evidence" value="ECO:0007669"/>
    <property type="project" value="InterPro"/>
</dbReference>
<dbReference type="GO" id="GO:0046872">
    <property type="term" value="F:metal ion binding"/>
    <property type="evidence" value="ECO:0007669"/>
    <property type="project" value="UniProtKB-KW"/>
</dbReference>
<keyword evidence="2 6" id="KW-0349">Heme</keyword>
<dbReference type="EMBL" id="FOSN01000001">
    <property type="protein sequence ID" value="SFK04324.1"/>
    <property type="molecule type" value="Genomic_DNA"/>
</dbReference>
<evidence type="ECO:0000256" key="6">
    <source>
        <dbReference type="PROSITE-ProRule" id="PRU00433"/>
    </source>
</evidence>
<dbReference type="InterPro" id="IPR036909">
    <property type="entry name" value="Cyt_c-like_dom_sf"/>
</dbReference>
<dbReference type="AlphaFoldDB" id="A0A1I3W9H7"/>
<keyword evidence="4" id="KW-0249">Electron transport</keyword>
<protein>
    <submittedName>
        <fullName evidence="9">Cytochrome c</fullName>
    </submittedName>
</protein>
<keyword evidence="7" id="KW-0732">Signal</keyword>
<evidence type="ECO:0000259" key="8">
    <source>
        <dbReference type="PROSITE" id="PS51007"/>
    </source>
</evidence>
<dbReference type="OrthoDB" id="9805828at2"/>
<keyword evidence="10" id="KW-1185">Reference proteome</keyword>
<dbReference type="Gene3D" id="1.10.760.10">
    <property type="entry name" value="Cytochrome c-like domain"/>
    <property type="match status" value="1"/>
</dbReference>
<feature type="domain" description="Cytochrome c" evidence="8">
    <location>
        <begin position="24"/>
        <end position="125"/>
    </location>
</feature>
<evidence type="ECO:0000256" key="5">
    <source>
        <dbReference type="ARBA" id="ARBA00023004"/>
    </source>
</evidence>
<dbReference type="PANTHER" id="PTHR11961">
    <property type="entry name" value="CYTOCHROME C"/>
    <property type="match status" value="1"/>
</dbReference>
<evidence type="ECO:0000256" key="2">
    <source>
        <dbReference type="ARBA" id="ARBA00022617"/>
    </source>
</evidence>
<dbReference type="PRINTS" id="PR00604">
    <property type="entry name" value="CYTCHRMECIAB"/>
</dbReference>
<dbReference type="Proteomes" id="UP000198755">
    <property type="component" value="Unassembled WGS sequence"/>
</dbReference>
<reference evidence="9 10" key="1">
    <citation type="submission" date="2016-10" db="EMBL/GenBank/DDBJ databases">
        <authorList>
            <person name="de Groot N.N."/>
        </authorList>
    </citation>
    <scope>NUCLEOTIDE SEQUENCE [LARGE SCALE GENOMIC DNA]</scope>
    <source>
        <strain evidence="9 10">NE2</strain>
    </source>
</reference>
<evidence type="ECO:0000256" key="4">
    <source>
        <dbReference type="ARBA" id="ARBA00022982"/>
    </source>
</evidence>
<dbReference type="GO" id="GO:0009055">
    <property type="term" value="F:electron transfer activity"/>
    <property type="evidence" value="ECO:0007669"/>
    <property type="project" value="InterPro"/>
</dbReference>
<gene>
    <name evidence="9" type="ORF">SAMN05444581_101455</name>
</gene>
<evidence type="ECO:0000256" key="7">
    <source>
        <dbReference type="SAM" id="SignalP"/>
    </source>
</evidence>
<evidence type="ECO:0000313" key="10">
    <source>
        <dbReference type="Proteomes" id="UP000198755"/>
    </source>
</evidence>
<feature type="signal peptide" evidence="7">
    <location>
        <begin position="1"/>
        <end position="23"/>
    </location>
</feature>
<evidence type="ECO:0000313" key="9">
    <source>
        <dbReference type="EMBL" id="SFK04324.1"/>
    </source>
</evidence>
<keyword evidence="3 6" id="KW-0479">Metal-binding</keyword>
<dbReference type="InterPro" id="IPR002327">
    <property type="entry name" value="Cyt_c_1A/1B"/>
</dbReference>
<name>A0A1I3W9H7_9HYPH</name>
<dbReference type="FunFam" id="1.10.760.10:FF:000001">
    <property type="entry name" value="Cytochrome c iso-1"/>
    <property type="match status" value="1"/>
</dbReference>
<dbReference type="InterPro" id="IPR009056">
    <property type="entry name" value="Cyt_c-like_dom"/>
</dbReference>
<dbReference type="Pfam" id="PF00034">
    <property type="entry name" value="Cytochrom_C"/>
    <property type="match status" value="1"/>
</dbReference>
<dbReference type="PROSITE" id="PS51007">
    <property type="entry name" value="CYTC"/>
    <property type="match status" value="1"/>
</dbReference>